<accession>A0ABQ7R5K3</accession>
<gene>
    <name evidence="2" type="ORF">JYU34_002046</name>
</gene>
<evidence type="ECO:0000313" key="3">
    <source>
        <dbReference type="Proteomes" id="UP000823941"/>
    </source>
</evidence>
<feature type="region of interest" description="Disordered" evidence="1">
    <location>
        <begin position="95"/>
        <end position="114"/>
    </location>
</feature>
<dbReference type="Proteomes" id="UP000823941">
    <property type="component" value="Chromosome 3"/>
</dbReference>
<reference evidence="2 3" key="1">
    <citation type="submission" date="2021-06" db="EMBL/GenBank/DDBJ databases">
        <title>A haploid diamondback moth (Plutella xylostella L.) genome assembly resolves 31 chromosomes and identifies a diamide resistance mutation.</title>
        <authorList>
            <person name="Ward C.M."/>
            <person name="Perry K.D."/>
            <person name="Baker G."/>
            <person name="Powis K."/>
            <person name="Heckel D.G."/>
            <person name="Baxter S.W."/>
        </authorList>
    </citation>
    <scope>NUCLEOTIDE SEQUENCE [LARGE SCALE GENOMIC DNA]</scope>
    <source>
        <strain evidence="2 3">LV</strain>
        <tissue evidence="2">Single pupa</tissue>
    </source>
</reference>
<protein>
    <submittedName>
        <fullName evidence="2">Uncharacterized protein</fullName>
    </submittedName>
</protein>
<evidence type="ECO:0000313" key="2">
    <source>
        <dbReference type="EMBL" id="KAG7312523.1"/>
    </source>
</evidence>
<comment type="caution">
    <text evidence="2">The sequence shown here is derived from an EMBL/GenBank/DDBJ whole genome shotgun (WGS) entry which is preliminary data.</text>
</comment>
<dbReference type="EMBL" id="JAHIBW010000003">
    <property type="protein sequence ID" value="KAG7312523.1"/>
    <property type="molecule type" value="Genomic_DNA"/>
</dbReference>
<proteinExistence type="predicted"/>
<sequence>MPRSRGARGPRFCRLDLVARGVVLPPRAPRPPPAPPRPAGDDVALQLVLLRRPGGSPRPSCSYHLLPESHRAPPAQPMYPHLPCGRACCLGEGLERREEDEASEDSDAEDEPQP</sequence>
<organism evidence="2 3">
    <name type="scientific">Plutella xylostella</name>
    <name type="common">Diamondback moth</name>
    <name type="synonym">Plutella maculipennis</name>
    <dbReference type="NCBI Taxonomy" id="51655"/>
    <lineage>
        <taxon>Eukaryota</taxon>
        <taxon>Metazoa</taxon>
        <taxon>Ecdysozoa</taxon>
        <taxon>Arthropoda</taxon>
        <taxon>Hexapoda</taxon>
        <taxon>Insecta</taxon>
        <taxon>Pterygota</taxon>
        <taxon>Neoptera</taxon>
        <taxon>Endopterygota</taxon>
        <taxon>Lepidoptera</taxon>
        <taxon>Glossata</taxon>
        <taxon>Ditrysia</taxon>
        <taxon>Yponomeutoidea</taxon>
        <taxon>Plutellidae</taxon>
        <taxon>Plutella</taxon>
    </lineage>
</organism>
<evidence type="ECO:0000256" key="1">
    <source>
        <dbReference type="SAM" id="MobiDB-lite"/>
    </source>
</evidence>
<keyword evidence="3" id="KW-1185">Reference proteome</keyword>
<feature type="compositionally biased region" description="Acidic residues" evidence="1">
    <location>
        <begin position="100"/>
        <end position="114"/>
    </location>
</feature>
<name>A0ABQ7R5K3_PLUXY</name>